<sequence length="86" mass="9323">MFTAVAIFSVTWKPRPDISTYELALCMPIIAAMPAYDGGSIRVMYDRLPAEAQRHFEMPGQVQADTPGTAQASSSIWDSLKSVASA</sequence>
<accession>A0A7X0F5J1</accession>
<dbReference type="RefSeq" id="WP_184698567.1">
    <property type="nucleotide sequence ID" value="NZ_BAABEG010000001.1"/>
</dbReference>
<dbReference type="GO" id="GO:0003677">
    <property type="term" value="F:DNA binding"/>
    <property type="evidence" value="ECO:0007669"/>
    <property type="project" value="UniProtKB-KW"/>
</dbReference>
<evidence type="ECO:0000313" key="1">
    <source>
        <dbReference type="EMBL" id="MBB6353492.1"/>
    </source>
</evidence>
<reference evidence="1 2" key="1">
    <citation type="submission" date="2020-08" db="EMBL/GenBank/DDBJ databases">
        <title>Genomic Encyclopedia of Type Strains, Phase IV (KMG-IV): sequencing the most valuable type-strain genomes for metagenomic binning, comparative biology and taxonomic classification.</title>
        <authorList>
            <person name="Goeker M."/>
        </authorList>
    </citation>
    <scope>NUCLEOTIDE SEQUENCE [LARGE SCALE GENOMIC DNA]</scope>
    <source>
        <strain evidence="1 2">DSM 7051</strain>
    </source>
</reference>
<dbReference type="Proteomes" id="UP000536262">
    <property type="component" value="Unassembled WGS sequence"/>
</dbReference>
<gene>
    <name evidence="1" type="ORF">GGR00_001260</name>
</gene>
<evidence type="ECO:0000313" key="2">
    <source>
        <dbReference type="Proteomes" id="UP000536262"/>
    </source>
</evidence>
<keyword evidence="2" id="KW-1185">Reference proteome</keyword>
<proteinExistence type="predicted"/>
<comment type="caution">
    <text evidence="1">The sequence shown here is derived from an EMBL/GenBank/DDBJ whole genome shotgun (WGS) entry which is preliminary data.</text>
</comment>
<dbReference type="EMBL" id="JACHOU010000002">
    <property type="protein sequence ID" value="MBB6353492.1"/>
    <property type="molecule type" value="Genomic_DNA"/>
</dbReference>
<protein>
    <submittedName>
        <fullName evidence="1">DNA-binding IclR family transcriptional regulator</fullName>
    </submittedName>
</protein>
<keyword evidence="1" id="KW-0238">DNA-binding</keyword>
<organism evidence="1 2">
    <name type="scientific">Aminobacter aganoensis</name>
    <dbReference type="NCBI Taxonomy" id="83264"/>
    <lineage>
        <taxon>Bacteria</taxon>
        <taxon>Pseudomonadati</taxon>
        <taxon>Pseudomonadota</taxon>
        <taxon>Alphaproteobacteria</taxon>
        <taxon>Hyphomicrobiales</taxon>
        <taxon>Phyllobacteriaceae</taxon>
        <taxon>Aminobacter</taxon>
    </lineage>
</organism>
<name>A0A7X0F5J1_9HYPH</name>
<dbReference type="AlphaFoldDB" id="A0A7X0F5J1"/>